<organism evidence="3 4">
    <name type="scientific">Rhipicephalus sanguineus</name>
    <name type="common">Brown dog tick</name>
    <name type="synonym">Ixodes sanguineus</name>
    <dbReference type="NCBI Taxonomy" id="34632"/>
    <lineage>
        <taxon>Eukaryota</taxon>
        <taxon>Metazoa</taxon>
        <taxon>Ecdysozoa</taxon>
        <taxon>Arthropoda</taxon>
        <taxon>Chelicerata</taxon>
        <taxon>Arachnida</taxon>
        <taxon>Acari</taxon>
        <taxon>Parasitiformes</taxon>
        <taxon>Ixodida</taxon>
        <taxon>Ixodoidea</taxon>
        <taxon>Ixodidae</taxon>
        <taxon>Rhipicephalinae</taxon>
        <taxon>Rhipicephalus</taxon>
        <taxon>Rhipicephalus</taxon>
    </lineage>
</organism>
<reference evidence="3" key="2">
    <citation type="submission" date="2021-09" db="EMBL/GenBank/DDBJ databases">
        <authorList>
            <person name="Jia N."/>
            <person name="Wang J."/>
            <person name="Shi W."/>
            <person name="Du L."/>
            <person name="Sun Y."/>
            <person name="Zhan W."/>
            <person name="Jiang J."/>
            <person name="Wang Q."/>
            <person name="Zhang B."/>
            <person name="Ji P."/>
            <person name="Sakyi L.B."/>
            <person name="Cui X."/>
            <person name="Yuan T."/>
            <person name="Jiang B."/>
            <person name="Yang W."/>
            <person name="Lam T.T.-Y."/>
            <person name="Chang Q."/>
            <person name="Ding S."/>
            <person name="Wang X."/>
            <person name="Zhu J."/>
            <person name="Ruan X."/>
            <person name="Zhao L."/>
            <person name="Wei J."/>
            <person name="Que T."/>
            <person name="Du C."/>
            <person name="Cheng J."/>
            <person name="Dai P."/>
            <person name="Han X."/>
            <person name="Huang E."/>
            <person name="Gao Y."/>
            <person name="Liu J."/>
            <person name="Shao H."/>
            <person name="Ye R."/>
            <person name="Li L."/>
            <person name="Wei W."/>
            <person name="Wang X."/>
            <person name="Wang C."/>
            <person name="Huo Q."/>
            <person name="Li W."/>
            <person name="Guo W."/>
            <person name="Chen H."/>
            <person name="Chen S."/>
            <person name="Zhou L."/>
            <person name="Zhou L."/>
            <person name="Ni X."/>
            <person name="Tian J."/>
            <person name="Zhou Y."/>
            <person name="Sheng Y."/>
            <person name="Liu T."/>
            <person name="Pan Y."/>
            <person name="Xia L."/>
            <person name="Li J."/>
            <person name="Zhao F."/>
            <person name="Cao W."/>
        </authorList>
    </citation>
    <scope>NUCLEOTIDE SEQUENCE</scope>
    <source>
        <strain evidence="3">Rsan-2018</strain>
        <tissue evidence="3">Larvae</tissue>
    </source>
</reference>
<protein>
    <submittedName>
        <fullName evidence="3">Uncharacterized protein</fullName>
    </submittedName>
</protein>
<comment type="caution">
    <text evidence="3">The sequence shown here is derived from an EMBL/GenBank/DDBJ whole genome shotgun (WGS) entry which is preliminary data.</text>
</comment>
<reference evidence="3" key="1">
    <citation type="journal article" date="2020" name="Cell">
        <title>Large-Scale Comparative Analyses of Tick Genomes Elucidate Their Genetic Diversity and Vector Capacities.</title>
        <authorList>
            <consortium name="Tick Genome and Microbiome Consortium (TIGMIC)"/>
            <person name="Jia N."/>
            <person name="Wang J."/>
            <person name="Shi W."/>
            <person name="Du L."/>
            <person name="Sun Y."/>
            <person name="Zhan W."/>
            <person name="Jiang J.F."/>
            <person name="Wang Q."/>
            <person name="Zhang B."/>
            <person name="Ji P."/>
            <person name="Bell-Sakyi L."/>
            <person name="Cui X.M."/>
            <person name="Yuan T.T."/>
            <person name="Jiang B.G."/>
            <person name="Yang W.F."/>
            <person name="Lam T.T."/>
            <person name="Chang Q.C."/>
            <person name="Ding S.J."/>
            <person name="Wang X.J."/>
            <person name="Zhu J.G."/>
            <person name="Ruan X.D."/>
            <person name="Zhao L."/>
            <person name="Wei J.T."/>
            <person name="Ye R.Z."/>
            <person name="Que T.C."/>
            <person name="Du C.H."/>
            <person name="Zhou Y.H."/>
            <person name="Cheng J.X."/>
            <person name="Dai P.F."/>
            <person name="Guo W.B."/>
            <person name="Han X.H."/>
            <person name="Huang E.J."/>
            <person name="Li L.F."/>
            <person name="Wei W."/>
            <person name="Gao Y.C."/>
            <person name="Liu J.Z."/>
            <person name="Shao H.Z."/>
            <person name="Wang X."/>
            <person name="Wang C.C."/>
            <person name="Yang T.C."/>
            <person name="Huo Q.B."/>
            <person name="Li W."/>
            <person name="Chen H.Y."/>
            <person name="Chen S.E."/>
            <person name="Zhou L.G."/>
            <person name="Ni X.B."/>
            <person name="Tian J.H."/>
            <person name="Sheng Y."/>
            <person name="Liu T."/>
            <person name="Pan Y.S."/>
            <person name="Xia L.Y."/>
            <person name="Li J."/>
            <person name="Zhao F."/>
            <person name="Cao W.C."/>
        </authorList>
    </citation>
    <scope>NUCLEOTIDE SEQUENCE</scope>
    <source>
        <strain evidence="3">Rsan-2018</strain>
    </source>
</reference>
<feature type="region of interest" description="Disordered" evidence="1">
    <location>
        <begin position="35"/>
        <end position="143"/>
    </location>
</feature>
<dbReference type="AlphaFoldDB" id="A0A9D4SRR0"/>
<feature type="chain" id="PRO_5038756959" evidence="2">
    <location>
        <begin position="30"/>
        <end position="143"/>
    </location>
</feature>
<feature type="compositionally biased region" description="Polar residues" evidence="1">
    <location>
        <begin position="134"/>
        <end position="143"/>
    </location>
</feature>
<evidence type="ECO:0000313" key="4">
    <source>
        <dbReference type="Proteomes" id="UP000821837"/>
    </source>
</evidence>
<dbReference type="Proteomes" id="UP000821837">
    <property type="component" value="Unassembled WGS sequence"/>
</dbReference>
<feature type="signal peptide" evidence="2">
    <location>
        <begin position="1"/>
        <end position="29"/>
    </location>
</feature>
<dbReference type="EMBL" id="JABSTV010001253">
    <property type="protein sequence ID" value="KAH7944259.1"/>
    <property type="molecule type" value="Genomic_DNA"/>
</dbReference>
<evidence type="ECO:0000313" key="3">
    <source>
        <dbReference type="EMBL" id="KAH7944259.1"/>
    </source>
</evidence>
<sequence>MAFHVTTRVPFHPFCLVLLLSLLIGTAVAGRIRRVDSDFHEPEPPPTFTEDEPPPKEAVTPQQTDVDREIPVYDVGIRQGTGDEPPAYDVGVPDLARPPRPADEEPTSMAKDSQPPDDGDDVPVADADAVPSMCQAQRISKHF</sequence>
<accession>A0A9D4SRR0</accession>
<keyword evidence="4" id="KW-1185">Reference proteome</keyword>
<keyword evidence="2" id="KW-0732">Signal</keyword>
<evidence type="ECO:0000256" key="1">
    <source>
        <dbReference type="SAM" id="MobiDB-lite"/>
    </source>
</evidence>
<name>A0A9D4SRR0_RHISA</name>
<gene>
    <name evidence="3" type="ORF">HPB52_017652</name>
</gene>
<evidence type="ECO:0000256" key="2">
    <source>
        <dbReference type="SAM" id="SignalP"/>
    </source>
</evidence>
<proteinExistence type="predicted"/>